<feature type="region of interest" description="Disordered" evidence="4">
    <location>
        <begin position="183"/>
        <end position="202"/>
    </location>
</feature>
<protein>
    <submittedName>
        <fullName evidence="6">Substrate-binding domain-containing protein</fullName>
    </submittedName>
</protein>
<evidence type="ECO:0000256" key="1">
    <source>
        <dbReference type="ARBA" id="ARBA00023015"/>
    </source>
</evidence>
<evidence type="ECO:0000256" key="4">
    <source>
        <dbReference type="SAM" id="MobiDB-lite"/>
    </source>
</evidence>
<feature type="domain" description="Transcriptional regulator LacI/GalR-like sensor" evidence="5">
    <location>
        <begin position="43"/>
        <end position="201"/>
    </location>
</feature>
<name>A0ABW1GD66_9ACTN</name>
<dbReference type="Gene3D" id="3.40.50.2300">
    <property type="match status" value="1"/>
</dbReference>
<dbReference type="CDD" id="cd06267">
    <property type="entry name" value="PBP1_LacI_sugar_binding-like"/>
    <property type="match status" value="1"/>
</dbReference>
<organism evidence="6 7">
    <name type="scientific">Streptacidiphilus monticola</name>
    <dbReference type="NCBI Taxonomy" id="2161674"/>
    <lineage>
        <taxon>Bacteria</taxon>
        <taxon>Bacillati</taxon>
        <taxon>Actinomycetota</taxon>
        <taxon>Actinomycetes</taxon>
        <taxon>Kitasatosporales</taxon>
        <taxon>Streptomycetaceae</taxon>
        <taxon>Streptacidiphilus</taxon>
    </lineage>
</organism>
<dbReference type="EMBL" id="JBHSQJ010000177">
    <property type="protein sequence ID" value="MFC5911572.1"/>
    <property type="molecule type" value="Genomic_DNA"/>
</dbReference>
<comment type="caution">
    <text evidence="6">The sequence shown here is derived from an EMBL/GenBank/DDBJ whole genome shotgun (WGS) entry which is preliminary data.</text>
</comment>
<keyword evidence="2" id="KW-0238">DNA-binding</keyword>
<accession>A0ABW1GD66</accession>
<dbReference type="Proteomes" id="UP001596174">
    <property type="component" value="Unassembled WGS sequence"/>
</dbReference>
<keyword evidence="1" id="KW-0805">Transcription regulation</keyword>
<dbReference type="PANTHER" id="PTHR30146:SF153">
    <property type="entry name" value="LACTOSE OPERON REPRESSOR"/>
    <property type="match status" value="1"/>
</dbReference>
<dbReference type="SUPFAM" id="SSF53822">
    <property type="entry name" value="Periplasmic binding protein-like I"/>
    <property type="match status" value="1"/>
</dbReference>
<evidence type="ECO:0000256" key="2">
    <source>
        <dbReference type="ARBA" id="ARBA00023125"/>
    </source>
</evidence>
<evidence type="ECO:0000313" key="7">
    <source>
        <dbReference type="Proteomes" id="UP001596174"/>
    </source>
</evidence>
<dbReference type="PANTHER" id="PTHR30146">
    <property type="entry name" value="LACI-RELATED TRANSCRIPTIONAL REPRESSOR"/>
    <property type="match status" value="1"/>
</dbReference>
<evidence type="ECO:0000259" key="5">
    <source>
        <dbReference type="Pfam" id="PF13377"/>
    </source>
</evidence>
<evidence type="ECO:0000256" key="3">
    <source>
        <dbReference type="ARBA" id="ARBA00023163"/>
    </source>
</evidence>
<dbReference type="InterPro" id="IPR028082">
    <property type="entry name" value="Peripla_BP_I"/>
</dbReference>
<sequence length="202" mass="21579">MVVGLEPFDEDTVRALRAAGAAVVFTTEAEIHPTMRRMGRLQAQYLIARGHRRIGYAMPALDHLRRIAEQRALGVEDACTAAGLAPPLVLDTGIDVAVMARAARRWRREQVTAVCAYNDEQALALLSGMRQARLSAPEDLAVIGVDDIPLARAAEPPLTTVTFDLEGAGHAMAQAVVDALRDAQPQPSPTPLACSVVPRASA</sequence>
<keyword evidence="3" id="KW-0804">Transcription</keyword>
<dbReference type="InterPro" id="IPR046335">
    <property type="entry name" value="LacI/GalR-like_sensor"/>
</dbReference>
<gene>
    <name evidence="6" type="ORF">ACFP3V_30745</name>
</gene>
<evidence type="ECO:0000313" key="6">
    <source>
        <dbReference type="EMBL" id="MFC5911572.1"/>
    </source>
</evidence>
<dbReference type="RefSeq" id="WP_380590769.1">
    <property type="nucleotide sequence ID" value="NZ_JBHSQJ010000177.1"/>
</dbReference>
<reference evidence="7" key="1">
    <citation type="journal article" date="2019" name="Int. J. Syst. Evol. Microbiol.">
        <title>The Global Catalogue of Microorganisms (GCM) 10K type strain sequencing project: providing services to taxonomists for standard genome sequencing and annotation.</title>
        <authorList>
            <consortium name="The Broad Institute Genomics Platform"/>
            <consortium name="The Broad Institute Genome Sequencing Center for Infectious Disease"/>
            <person name="Wu L."/>
            <person name="Ma J."/>
        </authorList>
    </citation>
    <scope>NUCLEOTIDE SEQUENCE [LARGE SCALE GENOMIC DNA]</scope>
    <source>
        <strain evidence="7">JCM 4816</strain>
    </source>
</reference>
<proteinExistence type="predicted"/>
<keyword evidence="7" id="KW-1185">Reference proteome</keyword>
<dbReference type="Pfam" id="PF13377">
    <property type="entry name" value="Peripla_BP_3"/>
    <property type="match status" value="1"/>
</dbReference>